<comment type="caution">
    <text evidence="1">The sequence shown here is derived from an EMBL/GenBank/DDBJ whole genome shotgun (WGS) entry which is preliminary data.</text>
</comment>
<protein>
    <submittedName>
        <fullName evidence="1">Uncharacterized protein</fullName>
    </submittedName>
</protein>
<keyword evidence="2" id="KW-1185">Reference proteome</keyword>
<organism evidence="1 2">
    <name type="scientific">Inconstantimicrobium mannanitabidum</name>
    <dbReference type="NCBI Taxonomy" id="1604901"/>
    <lineage>
        <taxon>Bacteria</taxon>
        <taxon>Bacillati</taxon>
        <taxon>Bacillota</taxon>
        <taxon>Clostridia</taxon>
        <taxon>Eubacteriales</taxon>
        <taxon>Clostridiaceae</taxon>
        <taxon>Inconstantimicrobium</taxon>
    </lineage>
</organism>
<evidence type="ECO:0000313" key="1">
    <source>
        <dbReference type="EMBL" id="GKX68068.1"/>
    </source>
</evidence>
<reference evidence="1" key="1">
    <citation type="journal article" date="2025" name="Int. J. Syst. Evol. Microbiol.">
        <title>Inconstantimicrobium mannanitabidum sp. nov., a novel member of the family Clostridiaceae isolated from anoxic soil under the treatment of reductive soil disinfestation.</title>
        <authorList>
            <person name="Ueki A."/>
            <person name="Tonouchi A."/>
            <person name="Honma S."/>
            <person name="Kaku N."/>
            <person name="Ueki K."/>
        </authorList>
    </citation>
    <scope>NUCLEOTIDE SEQUENCE</scope>
    <source>
        <strain evidence="1">TW13</strain>
    </source>
</reference>
<sequence>MRYKNKINNLRLYCITYIILIFLSIIFGYLIKNRVYQIEEFKLYNINEDKITSDISFVGAKQLNEANSRFKSSIGDIHINIYPVSAQDHFYRMNISSKNILSEQDIKGINEEYTKYIKNDVKEISLVSFKAISKDAIASKAVDIIKNIFNVSIVFFSFCYLISKLDMNKCKKYANEKVLNVIGGILAILTILIGYSITLSIMLIVLGLFFKYKKENNKFLAITFLSAFVIRIVTLVGMVIVSKVKSGIGMSYFQPDEIFYYWTGNQIYTSLAKGIWPNLAAIVENNQYGYNLFMGLVELFNKEIFFTAKLINCLVSSMLIPLTYRCTIRLFNDKRVAKVTTLILVVVPTFILFSTYALRDMFITILILLIFYEVIEVMETKRNIFSTVFKVCIFSIMLVTLRIYAAIMITAIWILYLILRFFEKREKNIIIIFLISLLLLIPVEKLASHFYGFNIFNTFVSYFTNLGVIKYFTGLICSLVNLDFLTNIGGAVYSGKTIIIRMFYPDTVLLVLSAPLFVMGIVAAYKKNKSATIVLILLAIGFITVYKFQYGGWFLRTQLQIFVFQYMFIALGFSKFIGNKHLTGKFKFLE</sequence>
<evidence type="ECO:0000313" key="2">
    <source>
        <dbReference type="Proteomes" id="UP001058074"/>
    </source>
</evidence>
<name>A0ACB5RG46_9CLOT</name>
<proteinExistence type="predicted"/>
<dbReference type="EMBL" id="BROD01000001">
    <property type="protein sequence ID" value="GKX68068.1"/>
    <property type="molecule type" value="Genomic_DNA"/>
</dbReference>
<accession>A0ACB5RG46</accession>
<dbReference type="Proteomes" id="UP001058074">
    <property type="component" value="Unassembled WGS sequence"/>
</dbReference>
<gene>
    <name evidence="1" type="ORF">rsdtw13_33260</name>
</gene>